<protein>
    <recommendedName>
        <fullName evidence="3">AtPDCT1/2 transmembrane domain-containing protein</fullName>
    </recommendedName>
</protein>
<feature type="transmembrane region" description="Helical" evidence="2">
    <location>
        <begin position="104"/>
        <end position="123"/>
    </location>
</feature>
<dbReference type="PANTHER" id="PTHR34674">
    <property type="entry name" value="PHOSPHATIDYLCHOLINE:DIACYLGLYCEROL CHOLINEPHOSPHOTRANSFERASE 1-RELATED"/>
    <property type="match status" value="1"/>
</dbReference>
<evidence type="ECO:0000256" key="2">
    <source>
        <dbReference type="SAM" id="Phobius"/>
    </source>
</evidence>
<dbReference type="Proteomes" id="UP001224775">
    <property type="component" value="Unassembled WGS sequence"/>
</dbReference>
<proteinExistence type="predicted"/>
<sequence length="255" mass="29167">MMVTSTQRKLSSSSTTTTAQDEQELEQIKSIARRDASFLLIAAIAAVIFSWMELNAGNIEYRGINSDARLLSSPNNSYQIIDAGYIATTPLYNFLKENRDWNDFFALINTVVGVFAPFLYIAWQTFWVGDYVPAFKYLFISAMRSMCGWCTFLPPDPSYLMSFKDFPDIIQCLQKDCGDVETAQVNPFLSFFSGHVATLVMCANHMYVRKNKKMCYFFMCLMCCRSFVCWLRGDIIRLILLSDGLWQLGLVIQLD</sequence>
<evidence type="ECO:0000256" key="1">
    <source>
        <dbReference type="SAM" id="MobiDB-lite"/>
    </source>
</evidence>
<keyword evidence="2" id="KW-0812">Transmembrane</keyword>
<feature type="transmembrane region" description="Helical" evidence="2">
    <location>
        <begin position="36"/>
        <end position="52"/>
    </location>
</feature>
<name>A0AAD9D9S5_9STRA</name>
<reference evidence="4" key="1">
    <citation type="submission" date="2023-06" db="EMBL/GenBank/DDBJ databases">
        <title>Survivors Of The Sea: Transcriptome response of Skeletonema marinoi to long-term dormancy.</title>
        <authorList>
            <person name="Pinder M.I.M."/>
            <person name="Kourtchenko O."/>
            <person name="Robertson E.K."/>
            <person name="Larsson T."/>
            <person name="Maumus F."/>
            <person name="Osuna-Cruz C.M."/>
            <person name="Vancaester E."/>
            <person name="Stenow R."/>
            <person name="Vandepoele K."/>
            <person name="Ploug H."/>
            <person name="Bruchert V."/>
            <person name="Godhe A."/>
            <person name="Topel M."/>
        </authorList>
    </citation>
    <scope>NUCLEOTIDE SEQUENCE</scope>
    <source>
        <strain evidence="4">R05AC</strain>
    </source>
</reference>
<dbReference type="InterPro" id="IPR056361">
    <property type="entry name" value="AtPDCT1_2_TM_dom"/>
</dbReference>
<keyword evidence="2" id="KW-1133">Transmembrane helix</keyword>
<dbReference type="InterPro" id="IPR055311">
    <property type="entry name" value="PDCT1/2-like"/>
</dbReference>
<feature type="transmembrane region" description="Helical" evidence="2">
    <location>
        <begin position="188"/>
        <end position="208"/>
    </location>
</feature>
<organism evidence="4 5">
    <name type="scientific">Skeletonema marinoi</name>
    <dbReference type="NCBI Taxonomy" id="267567"/>
    <lineage>
        <taxon>Eukaryota</taxon>
        <taxon>Sar</taxon>
        <taxon>Stramenopiles</taxon>
        <taxon>Ochrophyta</taxon>
        <taxon>Bacillariophyta</taxon>
        <taxon>Coscinodiscophyceae</taxon>
        <taxon>Thalassiosirophycidae</taxon>
        <taxon>Thalassiosirales</taxon>
        <taxon>Skeletonemataceae</taxon>
        <taxon>Skeletonema</taxon>
        <taxon>Skeletonema marinoi-dohrnii complex</taxon>
    </lineage>
</organism>
<dbReference type="PANTHER" id="PTHR34674:SF1">
    <property type="entry name" value="PHOSPHATIDYLCHOLINE:DIACYLGLYCEROL CHOLINEPHOSPHOTRANSFERASE 1-RELATED"/>
    <property type="match status" value="1"/>
</dbReference>
<keyword evidence="5" id="KW-1185">Reference proteome</keyword>
<evidence type="ECO:0000259" key="3">
    <source>
        <dbReference type="Pfam" id="PF24788"/>
    </source>
</evidence>
<dbReference type="Pfam" id="PF24788">
    <property type="entry name" value="AtPDCT1_2"/>
    <property type="match status" value="1"/>
</dbReference>
<dbReference type="EMBL" id="JATAAI010000022">
    <property type="protein sequence ID" value="KAK1737910.1"/>
    <property type="molecule type" value="Genomic_DNA"/>
</dbReference>
<feature type="compositionally biased region" description="Polar residues" evidence="1">
    <location>
        <begin position="1"/>
        <end position="20"/>
    </location>
</feature>
<feature type="non-terminal residue" evidence="4">
    <location>
        <position position="255"/>
    </location>
</feature>
<feature type="domain" description="AtPDCT1/2 transmembrane" evidence="3">
    <location>
        <begin position="82"/>
        <end position="222"/>
    </location>
</feature>
<dbReference type="GO" id="GO:0004142">
    <property type="term" value="F:diacylglycerol cholinephosphotransferase activity"/>
    <property type="evidence" value="ECO:0007669"/>
    <property type="project" value="TreeGrafter"/>
</dbReference>
<evidence type="ECO:0000313" key="4">
    <source>
        <dbReference type="EMBL" id="KAK1737910.1"/>
    </source>
</evidence>
<keyword evidence="2" id="KW-0472">Membrane</keyword>
<accession>A0AAD9D9S5</accession>
<dbReference type="AlphaFoldDB" id="A0AAD9D9S5"/>
<comment type="caution">
    <text evidence="4">The sequence shown here is derived from an EMBL/GenBank/DDBJ whole genome shotgun (WGS) entry which is preliminary data.</text>
</comment>
<gene>
    <name evidence="4" type="ORF">QTG54_011204</name>
</gene>
<evidence type="ECO:0000313" key="5">
    <source>
        <dbReference type="Proteomes" id="UP001224775"/>
    </source>
</evidence>
<feature type="region of interest" description="Disordered" evidence="1">
    <location>
        <begin position="1"/>
        <end position="21"/>
    </location>
</feature>